<evidence type="ECO:0000256" key="2">
    <source>
        <dbReference type="SAM" id="MobiDB-lite"/>
    </source>
</evidence>
<evidence type="ECO:0000259" key="3">
    <source>
        <dbReference type="SMART" id="SM00507"/>
    </source>
</evidence>
<protein>
    <recommendedName>
        <fullName evidence="3">HNH nuclease domain-containing protein</fullName>
    </recommendedName>
</protein>
<dbReference type="EMBL" id="JAVDYI010000001">
    <property type="protein sequence ID" value="MDR7359824.1"/>
    <property type="molecule type" value="Genomic_DNA"/>
</dbReference>
<evidence type="ECO:0000313" key="4">
    <source>
        <dbReference type="EMBL" id="MDR7359824.1"/>
    </source>
</evidence>
<dbReference type="Gene3D" id="1.10.30.50">
    <property type="match status" value="1"/>
</dbReference>
<dbReference type="RefSeq" id="WP_302265166.1">
    <property type="nucleotide sequence ID" value="NZ_BAAAWO010000001.1"/>
</dbReference>
<dbReference type="Proteomes" id="UP001183817">
    <property type="component" value="Unassembled WGS sequence"/>
</dbReference>
<organism evidence="4 5">
    <name type="scientific">Paeniglutamicibacter sulfureus</name>
    <dbReference type="NCBI Taxonomy" id="43666"/>
    <lineage>
        <taxon>Bacteria</taxon>
        <taxon>Bacillati</taxon>
        <taxon>Actinomycetota</taxon>
        <taxon>Actinomycetes</taxon>
        <taxon>Micrococcales</taxon>
        <taxon>Micrococcaceae</taxon>
        <taxon>Paeniglutamicibacter</taxon>
    </lineage>
</organism>
<feature type="domain" description="HNH nuclease" evidence="3">
    <location>
        <begin position="494"/>
        <end position="546"/>
    </location>
</feature>
<accession>A0ABU2BR14</accession>
<proteinExistence type="inferred from homology"/>
<comment type="similarity">
    <text evidence="1">Belongs to the Rv1128c/1148c/1588c/1702c/1945/3466 family.</text>
</comment>
<gene>
    <name evidence="4" type="ORF">J2S64_003515</name>
</gene>
<evidence type="ECO:0000256" key="1">
    <source>
        <dbReference type="ARBA" id="ARBA00023450"/>
    </source>
</evidence>
<dbReference type="InterPro" id="IPR003870">
    <property type="entry name" value="DUF222"/>
</dbReference>
<name>A0ABU2BR14_9MICC</name>
<comment type="caution">
    <text evidence="4">The sequence shown here is derived from an EMBL/GenBank/DDBJ whole genome shotgun (WGS) entry which is preliminary data.</text>
</comment>
<sequence>MTQMASLAGAGLAGLQQLLAPSAEGTDTPVSEAPVDDQLRLLAVLTPILRTLLDTIAGSVTTSPVRATLLALLTEDVARLIGRAQIVAAGKIEDSDAHTLKEAPLAELHRIHANLTGFIEGTASLPADQCNGQGTKMLFRDATEMVKDQLHLSFSQSKQRLATRDLLLPRAGFNGVPVAPRFPRLSTVFNNGSADPAQVAQAAQRLLALQPGIDAQTCPEEAAELIEGQVAESLLTRNAIGTGNLLKSISARLDAQALERGESRMQPHLGLSFKSRQARGYIWEMCTDLAGHERLSKLADQLANPRSGFGKAKNAPSTPDTETNDGGQPPLPGFPDDGPAPAAPTIPAWAIDPDVPEDQRPRAGFTDVGREFSMPEPAPELVALPGESTAEARQRAKARALLQFLFDSMRYGADGDGKDAPAMPLKPNVDLIVTISWDSLVGKLNDPGITARNNLVSAGYVRRLACTANIIPAVLGSKSEPLDLGRKQRFFSRAQRRAMLLRDKGCINPGCTMAAHRCEANHIKPWYLGGETNLSNGGLLCPVCHASFHAGHFRIEVVDAIPYVLQSVARDPEQRLRRNWVFHPEAESLA</sequence>
<dbReference type="Pfam" id="PF02720">
    <property type="entry name" value="DUF222"/>
    <property type="match status" value="1"/>
</dbReference>
<dbReference type="InterPro" id="IPR003615">
    <property type="entry name" value="HNH_nuc"/>
</dbReference>
<feature type="region of interest" description="Disordered" evidence="2">
    <location>
        <begin position="304"/>
        <end position="358"/>
    </location>
</feature>
<dbReference type="Pfam" id="PF01844">
    <property type="entry name" value="HNH"/>
    <property type="match status" value="1"/>
</dbReference>
<evidence type="ECO:0000313" key="5">
    <source>
        <dbReference type="Proteomes" id="UP001183817"/>
    </source>
</evidence>
<reference evidence="4 5" key="1">
    <citation type="submission" date="2023-07" db="EMBL/GenBank/DDBJ databases">
        <title>Sequencing the genomes of 1000 actinobacteria strains.</title>
        <authorList>
            <person name="Klenk H.-P."/>
        </authorList>
    </citation>
    <scope>NUCLEOTIDE SEQUENCE [LARGE SCALE GENOMIC DNA]</scope>
    <source>
        <strain evidence="4 5">DSM 20167</strain>
    </source>
</reference>
<feature type="compositionally biased region" description="Low complexity" evidence="2">
    <location>
        <begin position="334"/>
        <end position="353"/>
    </location>
</feature>
<dbReference type="InterPro" id="IPR002711">
    <property type="entry name" value="HNH"/>
</dbReference>
<dbReference type="SMART" id="SM00507">
    <property type="entry name" value="HNHc"/>
    <property type="match status" value="1"/>
</dbReference>
<keyword evidence="5" id="KW-1185">Reference proteome</keyword>
<dbReference type="CDD" id="cd00085">
    <property type="entry name" value="HNHc"/>
    <property type="match status" value="1"/>
</dbReference>